<dbReference type="InterPro" id="IPR011089">
    <property type="entry name" value="GmrSD_C"/>
</dbReference>
<feature type="compositionally biased region" description="Acidic residues" evidence="1">
    <location>
        <begin position="322"/>
        <end position="331"/>
    </location>
</feature>
<reference evidence="3 4" key="1">
    <citation type="submission" date="2021-05" db="EMBL/GenBank/DDBJ databases">
        <title>Description of Cellulomonas sp. DKR-3 sp. nov.</title>
        <authorList>
            <person name="Dahal R.H."/>
            <person name="Chaudhary D.K."/>
        </authorList>
    </citation>
    <scope>NUCLEOTIDE SEQUENCE [LARGE SCALE GENOMIC DNA]</scope>
    <source>
        <strain evidence="3 4">DKR-3</strain>
    </source>
</reference>
<dbReference type="EMBL" id="JAHBOH010000002">
    <property type="protein sequence ID" value="MBT0995567.1"/>
    <property type="molecule type" value="Genomic_DNA"/>
</dbReference>
<evidence type="ECO:0000313" key="4">
    <source>
        <dbReference type="Proteomes" id="UP000722125"/>
    </source>
</evidence>
<comment type="caution">
    <text evidence="3">The sequence shown here is derived from an EMBL/GenBank/DDBJ whole genome shotgun (WGS) entry which is preliminary data.</text>
</comment>
<feature type="region of interest" description="Disordered" evidence="1">
    <location>
        <begin position="35"/>
        <end position="73"/>
    </location>
</feature>
<proteinExistence type="predicted"/>
<name>A0ABS5U2F1_9CELL</name>
<feature type="domain" description="Excalibur calcium-binding" evidence="2">
    <location>
        <begin position="295"/>
        <end position="331"/>
    </location>
</feature>
<gene>
    <name evidence="3" type="ORF">KIN34_14885</name>
</gene>
<feature type="compositionally biased region" description="Low complexity" evidence="1">
    <location>
        <begin position="43"/>
        <end position="54"/>
    </location>
</feature>
<protein>
    <submittedName>
        <fullName evidence="3">Excalibur calcium-binding domain-containing protein</fullName>
    </submittedName>
</protein>
<dbReference type="PANTHER" id="PTHR24094">
    <property type="entry name" value="SECRETED PROTEIN"/>
    <property type="match status" value="1"/>
</dbReference>
<dbReference type="Proteomes" id="UP000722125">
    <property type="component" value="Unassembled WGS sequence"/>
</dbReference>
<dbReference type="PROSITE" id="PS51257">
    <property type="entry name" value="PROKAR_LIPOPROTEIN"/>
    <property type="match status" value="1"/>
</dbReference>
<dbReference type="PANTHER" id="PTHR24094:SF15">
    <property type="entry name" value="AMP-DEPENDENT SYNTHETASE_LIGASE DOMAIN-CONTAINING PROTEIN-RELATED"/>
    <property type="match status" value="1"/>
</dbReference>
<dbReference type="SMART" id="SM00894">
    <property type="entry name" value="Excalibur"/>
    <property type="match status" value="1"/>
</dbReference>
<keyword evidence="4" id="KW-1185">Reference proteome</keyword>
<organism evidence="3 4">
    <name type="scientific">Cellulomonas fulva</name>
    <dbReference type="NCBI Taxonomy" id="2835530"/>
    <lineage>
        <taxon>Bacteria</taxon>
        <taxon>Bacillati</taxon>
        <taxon>Actinomycetota</taxon>
        <taxon>Actinomycetes</taxon>
        <taxon>Micrococcales</taxon>
        <taxon>Cellulomonadaceae</taxon>
        <taxon>Cellulomonas</taxon>
    </lineage>
</organism>
<dbReference type="Pfam" id="PF07510">
    <property type="entry name" value="GmrSD_C"/>
    <property type="match status" value="1"/>
</dbReference>
<accession>A0ABS5U2F1</accession>
<feature type="region of interest" description="Disordered" evidence="1">
    <location>
        <begin position="259"/>
        <end position="331"/>
    </location>
</feature>
<feature type="compositionally biased region" description="Pro residues" evidence="1">
    <location>
        <begin position="55"/>
        <end position="65"/>
    </location>
</feature>
<dbReference type="Pfam" id="PF05901">
    <property type="entry name" value="Excalibur"/>
    <property type="match status" value="1"/>
</dbReference>
<evidence type="ECO:0000313" key="3">
    <source>
        <dbReference type="EMBL" id="MBT0995567.1"/>
    </source>
</evidence>
<evidence type="ECO:0000256" key="1">
    <source>
        <dbReference type="SAM" id="MobiDB-lite"/>
    </source>
</evidence>
<sequence length="331" mass="34061">MPGAPHRRRAGNRRAVVAFVGALVVVLVVGCTPTDGPGSTASSTPAATIGAPGPTSTPAPAPPDPTGTAAASPETGSALALLATLPVKGRAPLTGYDRGAFGYDVEDLDGDGCDTRNEILLRDLSDVTLRPTGCLVATGSLADPYSGRTIAFVRGVATSSAVQVDHVVALADAWQKGAQRWDEATRVRFGNDPLNLLAVDGPLNQRKGAGDAATWLPPNTAYRCAYVARQVEVKSAYGLWVTRAEQDAIARVLQACPDEPLPDASSNGWTPPAAPSEPEVEPSDGGDPTGSSDVYYESCTAAREAGAAPLHRGEPGYRSGMDGDDDGIACE</sequence>
<dbReference type="InterPro" id="IPR008613">
    <property type="entry name" value="Excalibur_Ca-bd_domain"/>
</dbReference>
<evidence type="ECO:0000259" key="2">
    <source>
        <dbReference type="SMART" id="SM00894"/>
    </source>
</evidence>